<name>A0A5B9D6C4_9ARCH</name>
<dbReference type="InterPro" id="IPR016487">
    <property type="entry name" value="Lsm6/sSmF"/>
</dbReference>
<organism evidence="3 4">
    <name type="scientific">Promethearchaeum syntrophicum</name>
    <dbReference type="NCBI Taxonomy" id="2594042"/>
    <lineage>
        <taxon>Archaea</taxon>
        <taxon>Promethearchaeati</taxon>
        <taxon>Promethearchaeota</taxon>
        <taxon>Promethearchaeia</taxon>
        <taxon>Promethearchaeales</taxon>
        <taxon>Promethearchaeaceae</taxon>
        <taxon>Promethearchaeum</taxon>
    </lineage>
</organism>
<accession>A0A5B9D6C4</accession>
<reference evidence="3 4" key="1">
    <citation type="journal article" date="2020" name="Nature">
        <title>Isolation of an archaeon at the prokaryote-eukaryote interface.</title>
        <authorList>
            <person name="Imachi H."/>
            <person name="Nobu M.K."/>
            <person name="Nakahara N."/>
            <person name="Morono Y."/>
            <person name="Ogawara M."/>
            <person name="Takaki Y."/>
            <person name="Takano Y."/>
            <person name="Uematsu K."/>
            <person name="Ikuta T."/>
            <person name="Ito M."/>
            <person name="Matsui Y."/>
            <person name="Miyazaki M."/>
            <person name="Murata K."/>
            <person name="Saito Y."/>
            <person name="Sakai S."/>
            <person name="Song C."/>
            <person name="Tasumi E."/>
            <person name="Yamanaka Y."/>
            <person name="Yamaguchi T."/>
            <person name="Kamagata Y."/>
            <person name="Tamaki H."/>
            <person name="Takai K."/>
        </authorList>
    </citation>
    <scope>NUCLEOTIDE SEQUENCE [LARGE SCALE GENOMIC DNA]</scope>
    <source>
        <strain evidence="3 4">MK-D1</strain>
    </source>
</reference>
<dbReference type="PANTHER" id="PTHR11021">
    <property type="entry name" value="SMALL NUCLEAR RIBONUCLEOPROTEIN F SNRNP-F"/>
    <property type="match status" value="1"/>
</dbReference>
<reference evidence="3 4" key="2">
    <citation type="journal article" date="2024" name="Int. J. Syst. Evol. Microbiol.">
        <title>Promethearchaeum syntrophicum gen. nov., sp. nov., an anaerobic, obligately syntrophic archaeon, the first isolate of the lineage 'Asgard' archaea, and proposal of the new archaeal phylum Promethearchaeota phyl. nov. and kingdom Promethearchaeati regn. nov.</title>
        <authorList>
            <person name="Imachi H."/>
            <person name="Nobu M.K."/>
            <person name="Kato S."/>
            <person name="Takaki Y."/>
            <person name="Miyazaki M."/>
            <person name="Miyata M."/>
            <person name="Ogawara M."/>
            <person name="Saito Y."/>
            <person name="Sakai S."/>
            <person name="Tahara Y.O."/>
            <person name="Takano Y."/>
            <person name="Tasumi E."/>
            <person name="Uematsu K."/>
            <person name="Yoshimura T."/>
            <person name="Itoh T."/>
            <person name="Ohkuma M."/>
            <person name="Takai K."/>
        </authorList>
    </citation>
    <scope>NUCLEOTIDE SEQUENCE [LARGE SCALE GENOMIC DNA]</scope>
    <source>
        <strain evidence="3 4">MK-D1</strain>
    </source>
</reference>
<dbReference type="EMBL" id="CP042905">
    <property type="protein sequence ID" value="QEE14582.1"/>
    <property type="molecule type" value="Genomic_DNA"/>
</dbReference>
<dbReference type="GO" id="GO:0000398">
    <property type="term" value="P:mRNA splicing, via spliceosome"/>
    <property type="evidence" value="ECO:0007669"/>
    <property type="project" value="InterPro"/>
</dbReference>
<gene>
    <name evidence="3" type="ORF">DSAG12_00395</name>
</gene>
<dbReference type="Proteomes" id="UP000321408">
    <property type="component" value="Chromosome"/>
</dbReference>
<sequence>MAYNNSRNPLRSLQKRLNDSIIIRLKDGTEYKGKLKEYDNFMNVILTDASEFINKEETGKFEEIFVRGNNVLFIIPDAE</sequence>
<dbReference type="InterPro" id="IPR047575">
    <property type="entry name" value="Sm"/>
</dbReference>
<dbReference type="InterPro" id="IPR001163">
    <property type="entry name" value="Sm_dom_euk/arc"/>
</dbReference>
<dbReference type="InterPro" id="IPR010920">
    <property type="entry name" value="LSM_dom_sf"/>
</dbReference>
<dbReference type="GO" id="GO:0003723">
    <property type="term" value="F:RNA binding"/>
    <property type="evidence" value="ECO:0007669"/>
    <property type="project" value="InterPro"/>
</dbReference>
<dbReference type="SMART" id="SM00651">
    <property type="entry name" value="Sm"/>
    <property type="match status" value="1"/>
</dbReference>
<dbReference type="SUPFAM" id="SSF50182">
    <property type="entry name" value="Sm-like ribonucleoproteins"/>
    <property type="match status" value="1"/>
</dbReference>
<dbReference type="GeneID" id="41328398"/>
<dbReference type="Gene3D" id="2.30.30.100">
    <property type="match status" value="1"/>
</dbReference>
<keyword evidence="4" id="KW-1185">Reference proteome</keyword>
<keyword evidence="1" id="KW-0687">Ribonucleoprotein</keyword>
<protein>
    <submittedName>
        <fullName evidence="3">LSM domain-containing protein</fullName>
    </submittedName>
</protein>
<evidence type="ECO:0000256" key="1">
    <source>
        <dbReference type="ARBA" id="ARBA00023274"/>
    </source>
</evidence>
<dbReference type="PIRSF" id="PIRSF006609">
    <property type="entry name" value="snRNP_SmF"/>
    <property type="match status" value="1"/>
</dbReference>
<evidence type="ECO:0000313" key="4">
    <source>
        <dbReference type="Proteomes" id="UP000321408"/>
    </source>
</evidence>
<evidence type="ECO:0000259" key="2">
    <source>
        <dbReference type="PROSITE" id="PS52002"/>
    </source>
</evidence>
<dbReference type="PANTHER" id="PTHR11021:SF0">
    <property type="entry name" value="SMALL NUCLEAR RIBONUCLEOPROTEIN F"/>
    <property type="match status" value="1"/>
</dbReference>
<dbReference type="OrthoDB" id="371816at2157"/>
<feature type="domain" description="Sm" evidence="2">
    <location>
        <begin position="8"/>
        <end position="79"/>
    </location>
</feature>
<dbReference type="GO" id="GO:1990904">
    <property type="term" value="C:ribonucleoprotein complex"/>
    <property type="evidence" value="ECO:0007669"/>
    <property type="project" value="UniProtKB-KW"/>
</dbReference>
<dbReference type="KEGG" id="psyt:DSAG12_00395"/>
<dbReference type="RefSeq" id="WP_147661531.1">
    <property type="nucleotide sequence ID" value="NZ_CP042905.2"/>
</dbReference>
<evidence type="ECO:0000313" key="3">
    <source>
        <dbReference type="EMBL" id="QEE14582.1"/>
    </source>
</evidence>
<proteinExistence type="predicted"/>
<dbReference type="PROSITE" id="PS52002">
    <property type="entry name" value="SM"/>
    <property type="match status" value="1"/>
</dbReference>
<dbReference type="Pfam" id="PF01423">
    <property type="entry name" value="LSM"/>
    <property type="match status" value="1"/>
</dbReference>
<dbReference type="AlphaFoldDB" id="A0A5B9D6C4"/>